<dbReference type="STRING" id="1005944.SAMN05192576_2896"/>
<sequence length="93" mass="10158">MFTIDLRVLRRASRDLIRHGLDLDDESRIPMPDAGRSGCVTQEGLERLLAQAAATADGMRRLGDALDTFVSSSSVLDGTVGWGFDLIHDQELS</sequence>
<protein>
    <recommendedName>
        <fullName evidence="3">Excreted virulence factor EspC, type VII ESX diderm</fullName>
    </recommendedName>
</protein>
<evidence type="ECO:0000313" key="2">
    <source>
        <dbReference type="Proteomes" id="UP000199004"/>
    </source>
</evidence>
<reference evidence="1 2" key="1">
    <citation type="submission" date="2016-10" db="EMBL/GenBank/DDBJ databases">
        <authorList>
            <person name="de Groot N.N."/>
        </authorList>
    </citation>
    <scope>NUCLEOTIDE SEQUENCE [LARGE SCALE GENOMIC DNA]</scope>
    <source>
        <strain evidence="1 2">CGMCC 1.11147</strain>
    </source>
</reference>
<dbReference type="RefSeq" id="WP_091025497.1">
    <property type="nucleotide sequence ID" value="NZ_BKAE01000010.1"/>
</dbReference>
<dbReference type="AlphaFoldDB" id="A0A1H0ELE8"/>
<gene>
    <name evidence="1" type="ORF">SAMN05192576_2896</name>
</gene>
<dbReference type="Proteomes" id="UP000199004">
    <property type="component" value="Unassembled WGS sequence"/>
</dbReference>
<name>A0A1H0ELE8_9ACTN</name>
<keyword evidence="2" id="KW-1185">Reference proteome</keyword>
<proteinExistence type="predicted"/>
<evidence type="ECO:0000313" key="1">
    <source>
        <dbReference type="EMBL" id="SDN83192.1"/>
    </source>
</evidence>
<organism evidence="1 2">
    <name type="scientific">Nocardioides szechwanensis</name>
    <dbReference type="NCBI Taxonomy" id="1005944"/>
    <lineage>
        <taxon>Bacteria</taxon>
        <taxon>Bacillati</taxon>
        <taxon>Actinomycetota</taxon>
        <taxon>Actinomycetes</taxon>
        <taxon>Propionibacteriales</taxon>
        <taxon>Nocardioidaceae</taxon>
        <taxon>Nocardioides</taxon>
    </lineage>
</organism>
<dbReference type="OrthoDB" id="9933214at2"/>
<accession>A0A1H0ELE8</accession>
<evidence type="ECO:0008006" key="3">
    <source>
        <dbReference type="Google" id="ProtNLM"/>
    </source>
</evidence>
<dbReference type="EMBL" id="FNIC01000004">
    <property type="protein sequence ID" value="SDN83192.1"/>
    <property type="molecule type" value="Genomic_DNA"/>
</dbReference>